<dbReference type="Proteomes" id="UP000058074">
    <property type="component" value="Chromosome"/>
</dbReference>
<dbReference type="Gene3D" id="3.30.460.10">
    <property type="entry name" value="Beta Polymerase, domain 2"/>
    <property type="match status" value="1"/>
</dbReference>
<dbReference type="SMART" id="SM00954">
    <property type="entry name" value="RelA_SpoT"/>
    <property type="match status" value="1"/>
</dbReference>
<evidence type="ECO:0000313" key="2">
    <source>
        <dbReference type="EMBL" id="ALH80705.1"/>
    </source>
</evidence>
<dbReference type="OrthoDB" id="9801824at2"/>
<dbReference type="InterPro" id="IPR007685">
    <property type="entry name" value="RelA_SpoT"/>
</dbReference>
<dbReference type="PANTHER" id="PTHR41773">
    <property type="entry name" value="GTP PYROPHOSPHATASE-RELATED"/>
    <property type="match status" value="1"/>
</dbReference>
<evidence type="ECO:0000313" key="3">
    <source>
        <dbReference type="Proteomes" id="UP000058074"/>
    </source>
</evidence>
<dbReference type="InterPro" id="IPR043519">
    <property type="entry name" value="NT_sf"/>
</dbReference>
<dbReference type="SUPFAM" id="SSF81301">
    <property type="entry name" value="Nucleotidyltransferase"/>
    <property type="match status" value="1"/>
</dbReference>
<dbReference type="EMBL" id="CP012700">
    <property type="protein sequence ID" value="ALH80705.1"/>
    <property type="molecule type" value="Genomic_DNA"/>
</dbReference>
<dbReference type="AlphaFoldDB" id="A0A0N9UX49"/>
<organism evidence="2 3">
    <name type="scientific">Sphingopyxis macrogoltabida</name>
    <name type="common">Sphingomonas macrogoltabidus</name>
    <dbReference type="NCBI Taxonomy" id="33050"/>
    <lineage>
        <taxon>Bacteria</taxon>
        <taxon>Pseudomonadati</taxon>
        <taxon>Pseudomonadota</taxon>
        <taxon>Alphaproteobacteria</taxon>
        <taxon>Sphingomonadales</taxon>
        <taxon>Sphingomonadaceae</taxon>
        <taxon>Sphingopyxis</taxon>
    </lineage>
</organism>
<dbReference type="CDD" id="cd05399">
    <property type="entry name" value="NT_Rel-Spo_like"/>
    <property type="match status" value="1"/>
</dbReference>
<dbReference type="PATRIC" id="fig|33050.5.peg.2085"/>
<evidence type="ECO:0000259" key="1">
    <source>
        <dbReference type="SMART" id="SM00954"/>
    </source>
</evidence>
<feature type="domain" description="RelA/SpoT" evidence="1">
    <location>
        <begin position="41"/>
        <end position="169"/>
    </location>
</feature>
<accession>A0A0N9UX49</accession>
<sequence>MTLNSQYQSRYSEVLVDTADRLKAYIKSLFSDIERVDAIVARAKSPDRFLAKAAKTGEDGLPKYSDPLNQIQDQIGARITVFYLTDVEIVKAETEKYFSFIESQSKFPENDSEFGYFGAHMILKLPDDVIDDRHSSSCPEFFELQIKTLFQHAWSEAHHDLGYKAPRPLTGLERRQVAFSAAQAWGADQIFEQLRSAILSYANDDEQANDPDGN</sequence>
<dbReference type="PANTHER" id="PTHR41773:SF1">
    <property type="entry name" value="RELA_SPOT DOMAIN-CONTAINING PROTEIN"/>
    <property type="match status" value="1"/>
</dbReference>
<name>A0A0N9UX49_SPHMC</name>
<dbReference type="RefSeq" id="WP_084758271.1">
    <property type="nucleotide sequence ID" value="NZ_CP012700.1"/>
</dbReference>
<protein>
    <recommendedName>
        <fullName evidence="1">RelA/SpoT domain-containing protein</fullName>
    </recommendedName>
</protein>
<dbReference type="Pfam" id="PF04607">
    <property type="entry name" value="RelA_SpoT"/>
    <property type="match status" value="1"/>
</dbReference>
<reference evidence="2 3" key="1">
    <citation type="journal article" date="2015" name="Genome Announc.">
        <title>Complete Genome Sequence of Polypropylene Glycol- and Polyethylene Glycol-Degrading Sphingopyxis macrogoltabida Strain EY-1.</title>
        <authorList>
            <person name="Ohtsubo Y."/>
            <person name="Nagata Y."/>
            <person name="Numata M."/>
            <person name="Tsuchikane K."/>
            <person name="Hosoyama A."/>
            <person name="Yamazoe A."/>
            <person name="Tsuda M."/>
            <person name="Fujita N."/>
            <person name="Kawai F."/>
        </authorList>
    </citation>
    <scope>NUCLEOTIDE SEQUENCE [LARGE SCALE GENOMIC DNA]</scope>
    <source>
        <strain evidence="2 3">EY-1</strain>
    </source>
</reference>
<proteinExistence type="predicted"/>
<gene>
    <name evidence="2" type="ORF">AN936_10085</name>
</gene>
<dbReference type="KEGG" id="smag:AN936_10085"/>
<dbReference type="GO" id="GO:0015969">
    <property type="term" value="P:guanosine tetraphosphate metabolic process"/>
    <property type="evidence" value="ECO:0007669"/>
    <property type="project" value="InterPro"/>
</dbReference>